<feature type="compositionally biased region" description="Pro residues" evidence="1">
    <location>
        <begin position="10"/>
        <end position="35"/>
    </location>
</feature>
<evidence type="ECO:0000313" key="2">
    <source>
        <dbReference type="EMBL" id="KAA0686099.1"/>
    </source>
</evidence>
<feature type="region of interest" description="Disordered" evidence="1">
    <location>
        <begin position="1"/>
        <end position="60"/>
    </location>
</feature>
<organism evidence="2 3">
    <name type="scientific">Azospirillum brasilense</name>
    <dbReference type="NCBI Taxonomy" id="192"/>
    <lineage>
        <taxon>Bacteria</taxon>
        <taxon>Pseudomonadati</taxon>
        <taxon>Pseudomonadota</taxon>
        <taxon>Alphaproteobacteria</taxon>
        <taxon>Rhodospirillales</taxon>
        <taxon>Azospirillaceae</taxon>
        <taxon>Azospirillum</taxon>
    </lineage>
</organism>
<dbReference type="Proteomes" id="UP000476837">
    <property type="component" value="Unassembled WGS sequence"/>
</dbReference>
<evidence type="ECO:0000256" key="1">
    <source>
        <dbReference type="SAM" id="MobiDB-lite"/>
    </source>
</evidence>
<protein>
    <submittedName>
        <fullName evidence="2">Uncharacterized protein</fullName>
    </submittedName>
</protein>
<name>A0A6L3B206_AZOBR</name>
<accession>A0A6L3B206</accession>
<dbReference type="AlphaFoldDB" id="A0A6L3B206"/>
<gene>
    <name evidence="2" type="ORF">DS837_10300</name>
</gene>
<dbReference type="EMBL" id="QOKV01000005">
    <property type="protein sequence ID" value="KAA0686099.1"/>
    <property type="molecule type" value="Genomic_DNA"/>
</dbReference>
<proteinExistence type="predicted"/>
<comment type="caution">
    <text evidence="2">The sequence shown here is derived from an EMBL/GenBank/DDBJ whole genome shotgun (WGS) entry which is preliminary data.</text>
</comment>
<reference evidence="2 3" key="1">
    <citation type="submission" date="2018-07" db="EMBL/GenBank/DDBJ databases">
        <title>Genome sequence of Roseomonas fauriae ATCC 49958.</title>
        <authorList>
            <person name="Sant'Anna F.H."/>
            <person name="Baldani J.I."/>
            <person name="Zilli J.E."/>
            <person name="Reis V.M."/>
            <person name="Hartmann A."/>
            <person name="Cruz L."/>
            <person name="de Souza E.M."/>
            <person name="de Oliveira Pedrosa F."/>
            <person name="Passaglia L.M.P."/>
        </authorList>
    </citation>
    <scope>NUCLEOTIDE SEQUENCE [LARGE SCALE GENOMIC DNA]</scope>
    <source>
        <strain evidence="2 3">ATCC 49958</strain>
    </source>
</reference>
<sequence>MRRPTYRRGPPGPPPDPIGPPPAPGPPPGPGPIPMPCRGIGGGSSGRVTPRSWARACIWR</sequence>
<evidence type="ECO:0000313" key="3">
    <source>
        <dbReference type="Proteomes" id="UP000476837"/>
    </source>
</evidence>